<keyword evidence="1 3" id="KW-0853">WD repeat</keyword>
<reference evidence="5 6" key="1">
    <citation type="submission" date="2019-09" db="EMBL/GenBank/DDBJ databases">
        <title>Bird 10,000 Genomes (B10K) Project - Family phase.</title>
        <authorList>
            <person name="Zhang G."/>
        </authorList>
    </citation>
    <scope>NUCLEOTIDE SEQUENCE [LARGE SCALE GENOMIC DNA]</scope>
    <source>
        <strain evidence="5">OUT-0011</strain>
        <tissue evidence="5">Muscle</tissue>
    </source>
</reference>
<dbReference type="GO" id="GO:0060271">
    <property type="term" value="P:cilium assembly"/>
    <property type="evidence" value="ECO:0007669"/>
    <property type="project" value="TreeGrafter"/>
</dbReference>
<dbReference type="Pfam" id="PF21031">
    <property type="entry name" value="WDR54"/>
    <property type="match status" value="2"/>
</dbReference>
<dbReference type="Gene3D" id="2.130.10.10">
    <property type="entry name" value="YVTN repeat-like/Quinoprotein amine dehydrogenase"/>
    <property type="match status" value="1"/>
</dbReference>
<dbReference type="InterPro" id="IPR001680">
    <property type="entry name" value="WD40_rpt"/>
</dbReference>
<dbReference type="InterPro" id="IPR015943">
    <property type="entry name" value="WD40/YVTN_repeat-like_dom_sf"/>
</dbReference>
<dbReference type="SMART" id="SM00320">
    <property type="entry name" value="WD40"/>
    <property type="match status" value="3"/>
</dbReference>
<comment type="caution">
    <text evidence="5">The sequence shown here is derived from an EMBL/GenBank/DDBJ whole genome shotgun (WGS) entry which is preliminary data.</text>
</comment>
<sequence length="353" mass="37308">YRRERSLALRSSSSALYNNLAVLCPPCRAPAFGAVHGTTLSLLASEGPPRQLQARGGGSALSTPLLTQAAWCELPSRVLLVLTSQRGVQMYEADGSTMVFWHALDVPELPAAHSVFARGIAAVGGRFICVGEPRAWAGWWAWAGPAPADPPDPTGTSFGAVLVFDIPPKGTNVTLSEVLEQHQDPITDIAAERGQAPDGSGDLVTADDSGTLCLWSSGEEFTLLGKIPGSGCTCSSVALWNGIVAAGYGDGQIRLWEAGSGRIRAQVSAHARWIYALDLAPLTGKLLSGAEDSFVHVWKLSRNPDTDDIEMQHCHAECVTDTQVCGARFCDPAGDSFAVTGYDLSEILCYGPA</sequence>
<keyword evidence="2" id="KW-0677">Repeat</keyword>
<accession>A0A7K7IZY4</accession>
<dbReference type="PROSITE" id="PS50294">
    <property type="entry name" value="WD_REPEATS_REGION"/>
    <property type="match status" value="1"/>
</dbReference>
<dbReference type="SUPFAM" id="SSF50978">
    <property type="entry name" value="WD40 repeat-like"/>
    <property type="match status" value="1"/>
</dbReference>
<evidence type="ECO:0000256" key="1">
    <source>
        <dbReference type="ARBA" id="ARBA00022574"/>
    </source>
</evidence>
<proteinExistence type="predicted"/>
<feature type="non-terminal residue" evidence="5">
    <location>
        <position position="1"/>
    </location>
</feature>
<dbReference type="OrthoDB" id="756370at2759"/>
<keyword evidence="6" id="KW-1185">Reference proteome</keyword>
<feature type="repeat" description="WD" evidence="3">
    <location>
        <begin position="267"/>
        <end position="308"/>
    </location>
</feature>
<dbReference type="InterPro" id="IPR049546">
    <property type="entry name" value="WDR54_beta_prop"/>
</dbReference>
<dbReference type="AlphaFoldDB" id="A0A7K7IZY4"/>
<evidence type="ECO:0000256" key="3">
    <source>
        <dbReference type="PROSITE-ProRule" id="PRU00221"/>
    </source>
</evidence>
<dbReference type="InterPro" id="IPR050505">
    <property type="entry name" value="WDR55/POC1"/>
</dbReference>
<evidence type="ECO:0000313" key="5">
    <source>
        <dbReference type="EMBL" id="NWY99371.1"/>
    </source>
</evidence>
<protein>
    <submittedName>
        <fullName evidence="5">WDR54 protein</fullName>
    </submittedName>
</protein>
<name>A0A7K7IZY4_LOXCU</name>
<gene>
    <name evidence="5" type="primary">Wdr54</name>
    <name evidence="5" type="ORF">LOXCUR_R07414</name>
</gene>
<dbReference type="GO" id="GO:0005814">
    <property type="term" value="C:centriole"/>
    <property type="evidence" value="ECO:0007669"/>
    <property type="project" value="TreeGrafter"/>
</dbReference>
<dbReference type="Proteomes" id="UP000564784">
    <property type="component" value="Unassembled WGS sequence"/>
</dbReference>
<feature type="non-terminal residue" evidence="5">
    <location>
        <position position="353"/>
    </location>
</feature>
<dbReference type="PANTHER" id="PTHR44019">
    <property type="entry name" value="WD REPEAT-CONTAINING PROTEIN 55"/>
    <property type="match status" value="1"/>
</dbReference>
<evidence type="ECO:0000259" key="4">
    <source>
        <dbReference type="Pfam" id="PF21031"/>
    </source>
</evidence>
<organism evidence="5 6">
    <name type="scientific">Loxia curvirostra</name>
    <name type="common">Red crossbill</name>
    <dbReference type="NCBI Taxonomy" id="64802"/>
    <lineage>
        <taxon>Eukaryota</taxon>
        <taxon>Metazoa</taxon>
        <taxon>Chordata</taxon>
        <taxon>Craniata</taxon>
        <taxon>Vertebrata</taxon>
        <taxon>Euteleostomi</taxon>
        <taxon>Archelosauria</taxon>
        <taxon>Archosauria</taxon>
        <taxon>Dinosauria</taxon>
        <taxon>Saurischia</taxon>
        <taxon>Theropoda</taxon>
        <taxon>Coelurosauria</taxon>
        <taxon>Aves</taxon>
        <taxon>Neognathae</taxon>
        <taxon>Neoaves</taxon>
        <taxon>Telluraves</taxon>
        <taxon>Australaves</taxon>
        <taxon>Passeriformes</taxon>
        <taxon>Passeroidea</taxon>
        <taxon>Fringillidae</taxon>
        <taxon>Carduelinae</taxon>
        <taxon>Loxia</taxon>
    </lineage>
</organism>
<feature type="domain" description="WD repeat-containing protein 54 beta-propeller" evidence="4">
    <location>
        <begin position="1"/>
        <end position="132"/>
    </location>
</feature>
<evidence type="ECO:0000256" key="2">
    <source>
        <dbReference type="ARBA" id="ARBA00022737"/>
    </source>
</evidence>
<dbReference type="EMBL" id="VZSM01004797">
    <property type="protein sequence ID" value="NWY99371.1"/>
    <property type="molecule type" value="Genomic_DNA"/>
</dbReference>
<dbReference type="GO" id="GO:0036064">
    <property type="term" value="C:ciliary basal body"/>
    <property type="evidence" value="ECO:0007669"/>
    <property type="project" value="TreeGrafter"/>
</dbReference>
<evidence type="ECO:0000313" key="6">
    <source>
        <dbReference type="Proteomes" id="UP000564784"/>
    </source>
</evidence>
<dbReference type="PANTHER" id="PTHR44019:SF8">
    <property type="entry name" value="POC1 CENTRIOLAR PROTEIN HOMOLOG"/>
    <property type="match status" value="1"/>
</dbReference>
<dbReference type="FunFam" id="2.130.10.10:FF:000412">
    <property type="entry name" value="WD repeat domain 54"/>
    <property type="match status" value="1"/>
</dbReference>
<dbReference type="PROSITE" id="PS50082">
    <property type="entry name" value="WD_REPEATS_2"/>
    <property type="match status" value="1"/>
</dbReference>
<dbReference type="InterPro" id="IPR036322">
    <property type="entry name" value="WD40_repeat_dom_sf"/>
</dbReference>
<feature type="domain" description="WD repeat-containing protein 54 beta-propeller" evidence="4">
    <location>
        <begin position="155"/>
        <end position="348"/>
    </location>
</feature>